<gene>
    <name evidence="1" type="ORF">SAMN04489726_2412</name>
</gene>
<evidence type="ECO:0000313" key="2">
    <source>
        <dbReference type="Proteomes" id="UP000183376"/>
    </source>
</evidence>
<dbReference type="EMBL" id="LT629701">
    <property type="protein sequence ID" value="SDM59310.1"/>
    <property type="molecule type" value="Genomic_DNA"/>
</dbReference>
<organism evidence="1 2">
    <name type="scientific">Allokutzneria albata</name>
    <name type="common">Kibdelosporangium albatum</name>
    <dbReference type="NCBI Taxonomy" id="211114"/>
    <lineage>
        <taxon>Bacteria</taxon>
        <taxon>Bacillati</taxon>
        <taxon>Actinomycetota</taxon>
        <taxon>Actinomycetes</taxon>
        <taxon>Pseudonocardiales</taxon>
        <taxon>Pseudonocardiaceae</taxon>
        <taxon>Allokutzneria</taxon>
    </lineage>
</organism>
<dbReference type="PANTHER" id="PTHR43422">
    <property type="entry name" value="THIAMINE THIAZOLE SYNTHASE"/>
    <property type="match status" value="1"/>
</dbReference>
<dbReference type="SUPFAM" id="SSF51905">
    <property type="entry name" value="FAD/NAD(P)-binding domain"/>
    <property type="match status" value="1"/>
</dbReference>
<dbReference type="STRING" id="211114.SAMN04489726_2412"/>
<evidence type="ECO:0000313" key="1">
    <source>
        <dbReference type="EMBL" id="SDM59310.1"/>
    </source>
</evidence>
<dbReference type="PANTHER" id="PTHR43422:SF3">
    <property type="entry name" value="THIAMINE THIAZOLE SYNTHASE"/>
    <property type="match status" value="1"/>
</dbReference>
<dbReference type="eggNOG" id="COG0654">
    <property type="taxonomic scope" value="Bacteria"/>
</dbReference>
<dbReference type="Proteomes" id="UP000183376">
    <property type="component" value="Chromosome I"/>
</dbReference>
<reference evidence="1 2" key="1">
    <citation type="submission" date="2016-10" db="EMBL/GenBank/DDBJ databases">
        <authorList>
            <person name="de Groot N.N."/>
        </authorList>
    </citation>
    <scope>NUCLEOTIDE SEQUENCE [LARGE SCALE GENOMIC DNA]</scope>
    <source>
        <strain evidence="1 2">DSM 44149</strain>
    </source>
</reference>
<proteinExistence type="predicted"/>
<sequence>MVIGGGLAGMVTAAALRHRFDEVVLLERDKLPTGAEVRRGVPQARHAHLLVSGGARVVDSLVPGFLNRMLAEGAHRVNAPGDLVTMVVGWMPRRAGSQFLLSSSRALLDWVLRDMVSRDPRVQIRAESPAVELIGDAKRVRGVRGPDGVLEADLVVDTAGRGSRTPKWLAELGVGKVRTEVIDSGLAYATRVFLAPEAARTRFPVVNVQANSRIPEPGRGGVLLPMENGRWIVTLAGTRGGEPPATVDGYTDFAMNRIRHPILGELIARAEPLTGVHGTRTTSNQRHRYDELDLPEGLVALGDSVSAFNPVYGHGMSISAHCAFVLRAVLADGGSTRQAQRAIFRIGAGPWGMATGMDMHFPNVRGVQPGPLDRLRRAYSDRMGLTAVSRPRVYDAMTATYMLAKPMASLMAPGVLLDVLRGPIDPPLAEPPLTTDERRRAGL</sequence>
<keyword evidence="2" id="KW-1185">Reference proteome</keyword>
<protein>
    <submittedName>
        <fullName evidence="1">2-polyprenyl-6-methoxyphenol hydroxylase</fullName>
    </submittedName>
</protein>
<name>A0A1G9UH98_ALLAB</name>
<dbReference type="AlphaFoldDB" id="A0A1G9UH98"/>
<accession>A0A1G9UH98</accession>
<dbReference type="Gene3D" id="3.50.50.60">
    <property type="entry name" value="FAD/NAD(P)-binding domain"/>
    <property type="match status" value="1"/>
</dbReference>
<dbReference type="InterPro" id="IPR036188">
    <property type="entry name" value="FAD/NAD-bd_sf"/>
</dbReference>